<dbReference type="Proteomes" id="UP001519342">
    <property type="component" value="Unassembled WGS sequence"/>
</dbReference>
<dbReference type="RefSeq" id="WP_209510685.1">
    <property type="nucleotide sequence ID" value="NZ_JAGGKS010000002.1"/>
</dbReference>
<dbReference type="PANTHER" id="PTHR42760:SF133">
    <property type="entry name" value="3-OXOACYL-[ACYL-CARRIER-PROTEIN] REDUCTASE"/>
    <property type="match status" value="1"/>
</dbReference>
<keyword evidence="4" id="KW-1185">Reference proteome</keyword>
<dbReference type="PRINTS" id="PR00080">
    <property type="entry name" value="SDRFAMILY"/>
</dbReference>
<dbReference type="NCBIfam" id="NF005559">
    <property type="entry name" value="PRK07231.1"/>
    <property type="match status" value="1"/>
</dbReference>
<name>A0ABS4GB60_9FIRM</name>
<dbReference type="PANTHER" id="PTHR42760">
    <property type="entry name" value="SHORT-CHAIN DEHYDROGENASES/REDUCTASES FAMILY MEMBER"/>
    <property type="match status" value="1"/>
</dbReference>
<evidence type="ECO:0000256" key="2">
    <source>
        <dbReference type="ARBA" id="ARBA00023002"/>
    </source>
</evidence>
<evidence type="ECO:0000313" key="3">
    <source>
        <dbReference type="EMBL" id="MBP1924926.1"/>
    </source>
</evidence>
<dbReference type="EMBL" id="JAGGKS010000002">
    <property type="protein sequence ID" value="MBP1924926.1"/>
    <property type="molecule type" value="Genomic_DNA"/>
</dbReference>
<evidence type="ECO:0000313" key="4">
    <source>
        <dbReference type="Proteomes" id="UP001519342"/>
    </source>
</evidence>
<proteinExistence type="inferred from homology"/>
<dbReference type="Gene3D" id="3.40.50.720">
    <property type="entry name" value="NAD(P)-binding Rossmann-like Domain"/>
    <property type="match status" value="1"/>
</dbReference>
<dbReference type="InterPro" id="IPR002347">
    <property type="entry name" value="SDR_fam"/>
</dbReference>
<keyword evidence="2" id="KW-0560">Oxidoreductase</keyword>
<evidence type="ECO:0000256" key="1">
    <source>
        <dbReference type="ARBA" id="ARBA00006484"/>
    </source>
</evidence>
<comment type="similarity">
    <text evidence="1">Belongs to the short-chain dehydrogenases/reductases (SDR) family.</text>
</comment>
<dbReference type="PRINTS" id="PR00081">
    <property type="entry name" value="GDHRDH"/>
</dbReference>
<dbReference type="Pfam" id="PF13561">
    <property type="entry name" value="adh_short_C2"/>
    <property type="match status" value="1"/>
</dbReference>
<sequence length="254" mass="27701">MNKQSYDFTGKVAIITGSTKGLGYGMAMLLAKNGADVVVNSRHNDDCEKVAEELRKIGRKVLAFSADVSKREQVEKMIDKTVECFGRIDILVNNAGVGITKSSFDVTEKEWDEVINIDLKGVFFTSQLAGRVMAKQKSGNIINIASLGGVISSAKLVPYMAAKSGVIHMTKGLAVEWSKYNIRVNAVAPGYVPTPMTEPILKDEKSYKILTGLTPMRRLGEVEEIANVVMFLASDYSKYITGETIIADGGRHTL</sequence>
<reference evidence="3 4" key="1">
    <citation type="submission" date="2021-03" db="EMBL/GenBank/DDBJ databases">
        <title>Genomic Encyclopedia of Type Strains, Phase IV (KMG-IV): sequencing the most valuable type-strain genomes for metagenomic binning, comparative biology and taxonomic classification.</title>
        <authorList>
            <person name="Goeker M."/>
        </authorList>
    </citation>
    <scope>NUCLEOTIDE SEQUENCE [LARGE SCALE GENOMIC DNA]</scope>
    <source>
        <strain evidence="3 4">DSM 24004</strain>
    </source>
</reference>
<dbReference type="SUPFAM" id="SSF51735">
    <property type="entry name" value="NAD(P)-binding Rossmann-fold domains"/>
    <property type="match status" value="1"/>
</dbReference>
<comment type="caution">
    <text evidence="3">The sequence shown here is derived from an EMBL/GenBank/DDBJ whole genome shotgun (WGS) entry which is preliminary data.</text>
</comment>
<protein>
    <submittedName>
        <fullName evidence="3">NAD(P)-dependent dehydrogenase (Short-subunit alcohol dehydrogenase family)</fullName>
    </submittedName>
</protein>
<dbReference type="InterPro" id="IPR036291">
    <property type="entry name" value="NAD(P)-bd_dom_sf"/>
</dbReference>
<accession>A0ABS4GB60</accession>
<gene>
    <name evidence="3" type="ORF">J2Z76_000783</name>
</gene>
<organism evidence="3 4">
    <name type="scientific">Sedimentibacter acidaminivorans</name>
    <dbReference type="NCBI Taxonomy" id="913099"/>
    <lineage>
        <taxon>Bacteria</taxon>
        <taxon>Bacillati</taxon>
        <taxon>Bacillota</taxon>
        <taxon>Tissierellia</taxon>
        <taxon>Sedimentibacter</taxon>
    </lineage>
</organism>